<evidence type="ECO:0000313" key="3">
    <source>
        <dbReference type="Proteomes" id="UP000249577"/>
    </source>
</evidence>
<comment type="caution">
    <text evidence="2">The sequence shown here is derived from an EMBL/GenBank/DDBJ whole genome shotgun (WGS) entry which is preliminary data.</text>
</comment>
<accession>A0A2W5KJN0</accession>
<feature type="transmembrane region" description="Helical" evidence="1">
    <location>
        <begin position="16"/>
        <end position="44"/>
    </location>
</feature>
<organism evidence="2 3">
    <name type="scientific">Ancylobacter novellus</name>
    <name type="common">Thiobacillus novellus</name>
    <dbReference type="NCBI Taxonomy" id="921"/>
    <lineage>
        <taxon>Bacteria</taxon>
        <taxon>Pseudomonadati</taxon>
        <taxon>Pseudomonadota</taxon>
        <taxon>Alphaproteobacteria</taxon>
        <taxon>Hyphomicrobiales</taxon>
        <taxon>Xanthobacteraceae</taxon>
        <taxon>Ancylobacter</taxon>
    </lineage>
</organism>
<evidence type="ECO:0000256" key="1">
    <source>
        <dbReference type="SAM" id="Phobius"/>
    </source>
</evidence>
<name>A0A2W5KJN0_ANCNO</name>
<feature type="transmembrane region" description="Helical" evidence="1">
    <location>
        <begin position="50"/>
        <end position="71"/>
    </location>
</feature>
<proteinExistence type="predicted"/>
<protein>
    <submittedName>
        <fullName evidence="2">Uncharacterized protein</fullName>
    </submittedName>
</protein>
<keyword evidence="1" id="KW-0472">Membrane</keyword>
<keyword evidence="1" id="KW-1133">Transmembrane helix</keyword>
<dbReference type="Proteomes" id="UP000249577">
    <property type="component" value="Unassembled WGS sequence"/>
</dbReference>
<gene>
    <name evidence="2" type="ORF">DI565_09150</name>
</gene>
<dbReference type="EMBL" id="QFPN01000004">
    <property type="protein sequence ID" value="PZQ16249.1"/>
    <property type="molecule type" value="Genomic_DNA"/>
</dbReference>
<sequence>MNDPRPHSIQSPVGRIVTLVSAVVLIAAQTITASVAGGWAIAGFLGLGEYFAWAFEAAGLCVGVWAVVLFVRSALKNDPSRLDPQRPQA</sequence>
<reference evidence="2 3" key="1">
    <citation type="submission" date="2017-08" db="EMBL/GenBank/DDBJ databases">
        <title>Infants hospitalized years apart are colonized by the same room-sourced microbial strains.</title>
        <authorList>
            <person name="Brooks B."/>
            <person name="Olm M.R."/>
            <person name="Firek B.A."/>
            <person name="Baker R."/>
            <person name="Thomas B.C."/>
            <person name="Morowitz M.J."/>
            <person name="Banfield J.F."/>
        </authorList>
    </citation>
    <scope>NUCLEOTIDE SEQUENCE [LARGE SCALE GENOMIC DNA]</scope>
    <source>
        <strain evidence="2">S2_005_003_R2_43</strain>
    </source>
</reference>
<dbReference type="AlphaFoldDB" id="A0A2W5KJN0"/>
<keyword evidence="1" id="KW-0812">Transmembrane</keyword>
<evidence type="ECO:0000313" key="2">
    <source>
        <dbReference type="EMBL" id="PZQ16249.1"/>
    </source>
</evidence>